<evidence type="ECO:0000313" key="1">
    <source>
        <dbReference type="EMBL" id="TDS17518.1"/>
    </source>
</evidence>
<comment type="caution">
    <text evidence="1">The sequence shown here is derived from an EMBL/GenBank/DDBJ whole genome shotgun (WGS) entry which is preliminary data.</text>
</comment>
<dbReference type="AlphaFoldDB" id="A0A4V3E2K0"/>
<dbReference type="RefSeq" id="WP_133638624.1">
    <property type="nucleotide sequence ID" value="NZ_SNZV01000001.1"/>
</dbReference>
<dbReference type="PROSITE" id="PS51257">
    <property type="entry name" value="PROKAR_LIPOPROTEIN"/>
    <property type="match status" value="1"/>
</dbReference>
<name>A0A4V3E2K0_9SPHI</name>
<dbReference type="Proteomes" id="UP000294752">
    <property type="component" value="Unassembled WGS sequence"/>
</dbReference>
<evidence type="ECO:0008006" key="3">
    <source>
        <dbReference type="Google" id="ProtNLM"/>
    </source>
</evidence>
<proteinExistence type="predicted"/>
<accession>A0A4V3E2K0</accession>
<dbReference type="EMBL" id="SNZV01000001">
    <property type="protein sequence ID" value="TDS17518.1"/>
    <property type="molecule type" value="Genomic_DNA"/>
</dbReference>
<reference evidence="1 2" key="1">
    <citation type="submission" date="2019-03" db="EMBL/GenBank/DDBJ databases">
        <title>Genomic Encyclopedia of Type Strains, Phase III (KMG-III): the genomes of soil and plant-associated and newly described type strains.</title>
        <authorList>
            <person name="Whitman W."/>
        </authorList>
    </citation>
    <scope>NUCLEOTIDE SEQUENCE [LARGE SCALE GENOMIC DNA]</scope>
    <source>
        <strain evidence="1 2">CGMCC 1.12801</strain>
    </source>
</reference>
<evidence type="ECO:0000313" key="2">
    <source>
        <dbReference type="Proteomes" id="UP000294752"/>
    </source>
</evidence>
<gene>
    <name evidence="1" type="ORF">B0I21_101385</name>
</gene>
<organism evidence="1 2">
    <name type="scientific">Sphingobacterium paludis</name>
    <dbReference type="NCBI Taxonomy" id="1476465"/>
    <lineage>
        <taxon>Bacteria</taxon>
        <taxon>Pseudomonadati</taxon>
        <taxon>Bacteroidota</taxon>
        <taxon>Sphingobacteriia</taxon>
        <taxon>Sphingobacteriales</taxon>
        <taxon>Sphingobacteriaceae</taxon>
        <taxon>Sphingobacterium</taxon>
    </lineage>
</organism>
<protein>
    <recommendedName>
        <fullName evidence="3">Lipoprotein</fullName>
    </recommendedName>
</protein>
<sequence length="158" mass="18015">MRHRLFLANMSMLLLLSAACGDRMDRPIPGGEDSLHYFNSSEYKVIRKLPDSMGFRIRSTKLDGEFKDRIILEMVVSKALDGYSFPIVCSGKNNNNGKTVKPIEAIAHDETKAGAMLNKRLKYIIYGAGSVYTRLYLRLPGQDRVLFELPVRWKTKKE</sequence>
<keyword evidence="2" id="KW-1185">Reference proteome</keyword>